<dbReference type="FunFam" id="1.20.1250.20:FF:000196">
    <property type="entry name" value="MFS toxin efflux pump (AflT)"/>
    <property type="match status" value="1"/>
</dbReference>
<dbReference type="Gene3D" id="1.20.1250.20">
    <property type="entry name" value="MFS general substrate transporter like domains"/>
    <property type="match status" value="1"/>
</dbReference>
<dbReference type="FunFam" id="1.20.1720.10:FF:000012">
    <property type="entry name" value="MFS toxin efflux pump (AflT)"/>
    <property type="match status" value="1"/>
</dbReference>
<feature type="compositionally biased region" description="Basic and acidic residues" evidence="5">
    <location>
        <begin position="12"/>
        <end position="30"/>
    </location>
</feature>
<feature type="domain" description="Major facilitator superfamily (MFS) profile" evidence="7">
    <location>
        <begin position="54"/>
        <end position="573"/>
    </location>
</feature>
<evidence type="ECO:0000256" key="3">
    <source>
        <dbReference type="ARBA" id="ARBA00022989"/>
    </source>
</evidence>
<feature type="transmembrane region" description="Helical" evidence="6">
    <location>
        <begin position="170"/>
        <end position="191"/>
    </location>
</feature>
<feature type="transmembrane region" description="Helical" evidence="6">
    <location>
        <begin position="203"/>
        <end position="223"/>
    </location>
</feature>
<evidence type="ECO:0000256" key="6">
    <source>
        <dbReference type="SAM" id="Phobius"/>
    </source>
</evidence>
<feature type="transmembrane region" description="Helical" evidence="6">
    <location>
        <begin position="235"/>
        <end position="255"/>
    </location>
</feature>
<evidence type="ECO:0000313" key="9">
    <source>
        <dbReference type="Proteomes" id="UP001295794"/>
    </source>
</evidence>
<dbReference type="GO" id="GO:0005886">
    <property type="term" value="C:plasma membrane"/>
    <property type="evidence" value="ECO:0007669"/>
    <property type="project" value="TreeGrafter"/>
</dbReference>
<keyword evidence="4 6" id="KW-0472">Membrane</keyword>
<dbReference type="GO" id="GO:0022857">
    <property type="term" value="F:transmembrane transporter activity"/>
    <property type="evidence" value="ECO:0007669"/>
    <property type="project" value="InterPro"/>
</dbReference>
<dbReference type="PROSITE" id="PS50850">
    <property type="entry name" value="MFS"/>
    <property type="match status" value="1"/>
</dbReference>
<dbReference type="Proteomes" id="UP001295794">
    <property type="component" value="Unassembled WGS sequence"/>
</dbReference>
<name>A0AAD2Q4W5_9AGAR</name>
<feature type="transmembrane region" description="Helical" evidence="6">
    <location>
        <begin position="308"/>
        <end position="325"/>
    </location>
</feature>
<feature type="transmembrane region" description="Helical" evidence="6">
    <location>
        <begin position="411"/>
        <end position="430"/>
    </location>
</feature>
<dbReference type="AlphaFoldDB" id="A0AAD2Q4W5"/>
<evidence type="ECO:0000256" key="5">
    <source>
        <dbReference type="SAM" id="MobiDB-lite"/>
    </source>
</evidence>
<proteinExistence type="predicted"/>
<feature type="transmembrane region" description="Helical" evidence="6">
    <location>
        <begin position="386"/>
        <end position="404"/>
    </location>
</feature>
<feature type="transmembrane region" description="Helical" evidence="6">
    <location>
        <begin position="51"/>
        <end position="76"/>
    </location>
</feature>
<gene>
    <name evidence="8" type="ORF">MYCIT1_LOCUS24846</name>
</gene>
<evidence type="ECO:0000313" key="8">
    <source>
        <dbReference type="EMBL" id="CAK5276518.1"/>
    </source>
</evidence>
<feature type="region of interest" description="Disordered" evidence="5">
    <location>
        <begin position="1"/>
        <end position="36"/>
    </location>
</feature>
<feature type="transmembrane region" description="Helical" evidence="6">
    <location>
        <begin position="345"/>
        <end position="366"/>
    </location>
</feature>
<dbReference type="EMBL" id="CAVNYO010000408">
    <property type="protein sequence ID" value="CAK5276518.1"/>
    <property type="molecule type" value="Genomic_DNA"/>
</dbReference>
<evidence type="ECO:0000256" key="4">
    <source>
        <dbReference type="ARBA" id="ARBA00023136"/>
    </source>
</evidence>
<comment type="subcellular location">
    <subcellularLocation>
        <location evidence="1">Membrane</location>
        <topology evidence="1">Multi-pass membrane protein</topology>
    </subcellularLocation>
</comment>
<dbReference type="InterPro" id="IPR036259">
    <property type="entry name" value="MFS_trans_sf"/>
</dbReference>
<evidence type="ECO:0000256" key="1">
    <source>
        <dbReference type="ARBA" id="ARBA00004141"/>
    </source>
</evidence>
<dbReference type="InterPro" id="IPR020846">
    <property type="entry name" value="MFS_dom"/>
</dbReference>
<comment type="caution">
    <text evidence="8">The sequence shown here is derived from an EMBL/GenBank/DDBJ whole genome shotgun (WGS) entry which is preliminary data.</text>
</comment>
<feature type="transmembrane region" description="Helical" evidence="6">
    <location>
        <begin position="275"/>
        <end position="296"/>
    </location>
</feature>
<dbReference type="PANTHER" id="PTHR23501:SF201">
    <property type="entry name" value="MFS AFLATOXIN EFFLUX PUMP"/>
    <property type="match status" value="1"/>
</dbReference>
<feature type="transmembrane region" description="Helical" evidence="6">
    <location>
        <begin position="476"/>
        <end position="496"/>
    </location>
</feature>
<accession>A0AAD2Q4W5</accession>
<evidence type="ECO:0000256" key="2">
    <source>
        <dbReference type="ARBA" id="ARBA00022692"/>
    </source>
</evidence>
<evidence type="ECO:0000259" key="7">
    <source>
        <dbReference type="PROSITE" id="PS50850"/>
    </source>
</evidence>
<organism evidence="8 9">
    <name type="scientific">Mycena citricolor</name>
    <dbReference type="NCBI Taxonomy" id="2018698"/>
    <lineage>
        <taxon>Eukaryota</taxon>
        <taxon>Fungi</taxon>
        <taxon>Dikarya</taxon>
        <taxon>Basidiomycota</taxon>
        <taxon>Agaricomycotina</taxon>
        <taxon>Agaricomycetes</taxon>
        <taxon>Agaricomycetidae</taxon>
        <taxon>Agaricales</taxon>
        <taxon>Marasmiineae</taxon>
        <taxon>Mycenaceae</taxon>
        <taxon>Mycena</taxon>
    </lineage>
</organism>
<dbReference type="SUPFAM" id="SSF103473">
    <property type="entry name" value="MFS general substrate transporter"/>
    <property type="match status" value="1"/>
</dbReference>
<keyword evidence="3 6" id="KW-1133">Transmembrane helix</keyword>
<dbReference type="Pfam" id="PF07690">
    <property type="entry name" value="MFS_1"/>
    <property type="match status" value="1"/>
</dbReference>
<dbReference type="PANTHER" id="PTHR23501">
    <property type="entry name" value="MAJOR FACILITATOR SUPERFAMILY"/>
    <property type="match status" value="1"/>
</dbReference>
<protein>
    <recommendedName>
        <fullName evidence="7">Major facilitator superfamily (MFS) profile domain-containing protein</fullName>
    </recommendedName>
</protein>
<reference evidence="8" key="1">
    <citation type="submission" date="2023-11" db="EMBL/GenBank/DDBJ databases">
        <authorList>
            <person name="De Vega J J."/>
            <person name="De Vega J J."/>
        </authorList>
    </citation>
    <scope>NUCLEOTIDE SEQUENCE</scope>
</reference>
<dbReference type="InterPro" id="IPR011701">
    <property type="entry name" value="MFS"/>
</dbReference>
<keyword evidence="2 6" id="KW-0812">Transmembrane</keyword>
<keyword evidence="9" id="KW-1185">Reference proteome</keyword>
<dbReference type="CDD" id="cd17502">
    <property type="entry name" value="MFS_Azr1_MDR_like"/>
    <property type="match status" value="1"/>
</dbReference>
<sequence length="582" mass="61949">MPGSNDGATLVEAEKPHLAAEPPMPKHELDEPSSPENEIAAAAEHPEGLKLALITLALCLAIFLVALDNTIIATAIPKITDDFNSLADVGWVCGLRFFEVPTVLMLVARSTVPPDFHALGRYLLTTAATQLLFGKFYTFLPIKWVFVAAIVVFEVGSAICGGAPNSTALIIGRAIAGLGSAGIFSGGMIIIAHSVPLEKRPMYSGLIGGMYGIASVAGPLMGGVFTDKVSWRWCFYINLPIGGVCLLFLLVFLHIPRKPDPAHAQLSLLQKINHFDPFGTLLFMPAIVCLLLALQWGGSKYPWGNGRIIALFVLFGLLIITFIFIQIRKQEMATVPPRIIKMRSIGFSSFFAFSLNSSFFIIQFYLPIWFQAIKGVSPVKSGIDNIPLVLSLILASIVVGGLVSKIGYYTPFMLAASVVTAIAAGLISTFTTTTGHAEWIGYQVLFGFGQGFGAQQPLIAAQTVLDLKDVPIGTSIILFLQTIGGALFVSVGQNIFTNTLIKNIARNVPAIDPASVLAAGATNLKGVVPAESLGAVLVQYNGAIMTTFRVSIAMSSLSLIGALGTEWRSVKGKHIEMGAGAA</sequence>